<evidence type="ECO:0000256" key="1">
    <source>
        <dbReference type="SAM" id="MobiDB-lite"/>
    </source>
</evidence>
<feature type="region of interest" description="Disordered" evidence="1">
    <location>
        <begin position="81"/>
        <end position="102"/>
    </location>
</feature>
<name>A0A9N9V0L4_9HYPO</name>
<accession>A0A9N9V0L4</accession>
<reference evidence="2" key="1">
    <citation type="submission" date="2021-10" db="EMBL/GenBank/DDBJ databases">
        <authorList>
            <person name="Piombo E."/>
        </authorList>
    </citation>
    <scope>NUCLEOTIDE SEQUENCE</scope>
</reference>
<dbReference type="InterPro" id="IPR027417">
    <property type="entry name" value="P-loop_NTPase"/>
</dbReference>
<evidence type="ECO:0000313" key="3">
    <source>
        <dbReference type="Proteomes" id="UP000696573"/>
    </source>
</evidence>
<organism evidence="2 3">
    <name type="scientific">Clonostachys rhizophaga</name>
    <dbReference type="NCBI Taxonomy" id="160324"/>
    <lineage>
        <taxon>Eukaryota</taxon>
        <taxon>Fungi</taxon>
        <taxon>Dikarya</taxon>
        <taxon>Ascomycota</taxon>
        <taxon>Pezizomycotina</taxon>
        <taxon>Sordariomycetes</taxon>
        <taxon>Hypocreomycetidae</taxon>
        <taxon>Hypocreales</taxon>
        <taxon>Bionectriaceae</taxon>
        <taxon>Clonostachys</taxon>
    </lineage>
</organism>
<dbReference type="EMBL" id="CABFNQ020000490">
    <property type="protein sequence ID" value="CAH0016964.1"/>
    <property type="molecule type" value="Genomic_DNA"/>
</dbReference>
<protein>
    <submittedName>
        <fullName evidence="2">Uncharacterized protein</fullName>
    </submittedName>
</protein>
<dbReference type="AlphaFoldDB" id="A0A9N9V0L4"/>
<keyword evidence="3" id="KW-1185">Reference proteome</keyword>
<sequence length="443" mass="49316">MEAGGGNDSQDNGTHVAVSKPPAENDASQDIHTEIKALKKKLEDETRLRQYTEQVLDSRQHELELAESKLEELRAQLSEAQDQVTQAKGRSKSKEKQLSEAKDQIFRLQPQRKDVNEADAIEAYRALCANVHRWVENRMKGILDELDDGRLRARPAPPQAVRFVSLMRETAKRGLALDQSDVYHIVAVIMNYLCLVFFSKSFYCPLDDYEGDATLTFIDELEASMSRLPRDPAHCREWRSETLTAMTSQKSFKTRRVRFIVLVTEDLATLLSAIAPKVPTAELQSSIRRSIVEPAADLAHDLHVASSIYSLKWPARGAWSRLEVYECLDLANGGEALNLSGTAPSSSVRRNVAYLFDVSPGLFVERVVSGKKSPLKAICRPSVLVYSGGGGVQQSPTVMNWLWESAASLPGPSRDGTQRSATPLPPRKGDEVEYFCTLVEGAW</sequence>
<comment type="caution">
    <text evidence="2">The sequence shown here is derived from an EMBL/GenBank/DDBJ whole genome shotgun (WGS) entry which is preliminary data.</text>
</comment>
<gene>
    <name evidence="2" type="ORF">CRHIZ90672A_00013225</name>
</gene>
<feature type="region of interest" description="Disordered" evidence="1">
    <location>
        <begin position="1"/>
        <end position="30"/>
    </location>
</feature>
<proteinExistence type="predicted"/>
<dbReference type="Gene3D" id="3.40.50.300">
    <property type="entry name" value="P-loop containing nucleotide triphosphate hydrolases"/>
    <property type="match status" value="1"/>
</dbReference>
<dbReference type="OrthoDB" id="4755094at2759"/>
<evidence type="ECO:0000313" key="2">
    <source>
        <dbReference type="EMBL" id="CAH0016964.1"/>
    </source>
</evidence>
<dbReference type="Proteomes" id="UP000696573">
    <property type="component" value="Unassembled WGS sequence"/>
</dbReference>
<feature type="compositionally biased region" description="Basic and acidic residues" evidence="1">
    <location>
        <begin position="92"/>
        <end position="102"/>
    </location>
</feature>